<protein>
    <submittedName>
        <fullName evidence="2">Uncharacterized protein</fullName>
    </submittedName>
</protein>
<dbReference type="PaxDb" id="67767-A0A0J7NFN3"/>
<proteinExistence type="predicted"/>
<evidence type="ECO:0000313" key="3">
    <source>
        <dbReference type="Proteomes" id="UP000036403"/>
    </source>
</evidence>
<feature type="region of interest" description="Disordered" evidence="1">
    <location>
        <begin position="170"/>
        <end position="251"/>
    </location>
</feature>
<feature type="compositionally biased region" description="Pro residues" evidence="1">
    <location>
        <begin position="209"/>
        <end position="220"/>
    </location>
</feature>
<gene>
    <name evidence="2" type="ORF">RF55_8755</name>
</gene>
<feature type="region of interest" description="Disordered" evidence="1">
    <location>
        <begin position="1"/>
        <end position="90"/>
    </location>
</feature>
<sequence length="251" mass="26212">MAREHPIGEPDENDEPHENDGEEGGGEAIHVHGTGRGGNSGGGNTRPNNAGNIPSAPRTNPDASRPESGGGGNALYQGNITIRGSAPPPAEDGKAYVIAGTIIGGTRTGTKTNETITGATISDATLIIHPDSAHPQAGGKTLHTKLSEVTLHISRSGGVITHYTLKSPEDLGTPVADKTGNTGSPAFEPMKTGLPTDIHIDPSTFYPQPGEPLSPPASPPKPEKDPAPAPSEPEHKKKKHHHHHHHRHHKH</sequence>
<evidence type="ECO:0000256" key="1">
    <source>
        <dbReference type="SAM" id="MobiDB-lite"/>
    </source>
</evidence>
<name>A0A0J7NFN3_LASNI</name>
<dbReference type="Proteomes" id="UP000036403">
    <property type="component" value="Unassembled WGS sequence"/>
</dbReference>
<feature type="compositionally biased region" description="Acidic residues" evidence="1">
    <location>
        <begin position="9"/>
        <end position="25"/>
    </location>
</feature>
<keyword evidence="3" id="KW-1185">Reference proteome</keyword>
<organism evidence="2 3">
    <name type="scientific">Lasius niger</name>
    <name type="common">Black garden ant</name>
    <dbReference type="NCBI Taxonomy" id="67767"/>
    <lineage>
        <taxon>Eukaryota</taxon>
        <taxon>Metazoa</taxon>
        <taxon>Ecdysozoa</taxon>
        <taxon>Arthropoda</taxon>
        <taxon>Hexapoda</taxon>
        <taxon>Insecta</taxon>
        <taxon>Pterygota</taxon>
        <taxon>Neoptera</taxon>
        <taxon>Endopterygota</taxon>
        <taxon>Hymenoptera</taxon>
        <taxon>Apocrita</taxon>
        <taxon>Aculeata</taxon>
        <taxon>Formicoidea</taxon>
        <taxon>Formicidae</taxon>
        <taxon>Formicinae</taxon>
        <taxon>Lasius</taxon>
        <taxon>Lasius</taxon>
    </lineage>
</organism>
<feature type="compositionally biased region" description="Gly residues" evidence="1">
    <location>
        <begin position="34"/>
        <end position="44"/>
    </location>
</feature>
<evidence type="ECO:0000313" key="2">
    <source>
        <dbReference type="EMBL" id="KMQ91385.1"/>
    </source>
</evidence>
<accession>A0A0J7NFN3</accession>
<reference evidence="2 3" key="1">
    <citation type="submission" date="2015-04" db="EMBL/GenBank/DDBJ databases">
        <title>Lasius niger genome sequencing.</title>
        <authorList>
            <person name="Konorov E.A."/>
            <person name="Nikitin M.A."/>
            <person name="Kirill M.V."/>
            <person name="Chang P."/>
        </authorList>
    </citation>
    <scope>NUCLEOTIDE SEQUENCE [LARGE SCALE GENOMIC DNA]</scope>
    <source>
        <tissue evidence="2">Whole</tissue>
    </source>
</reference>
<comment type="caution">
    <text evidence="2">The sequence shown here is derived from an EMBL/GenBank/DDBJ whole genome shotgun (WGS) entry which is preliminary data.</text>
</comment>
<feature type="compositionally biased region" description="Basic residues" evidence="1">
    <location>
        <begin position="236"/>
        <end position="251"/>
    </location>
</feature>
<dbReference type="EMBL" id="LBMM01005604">
    <property type="protein sequence ID" value="KMQ91385.1"/>
    <property type="molecule type" value="Genomic_DNA"/>
</dbReference>
<dbReference type="AlphaFoldDB" id="A0A0J7NFN3"/>